<keyword evidence="2" id="KW-0813">Transport</keyword>
<sequence length="244" mass="26715">MKSAPPPLTALHVVRGLRLLTEPGMRRFLWGPMLINLVLYAAALVGGLRYMSQALAFLLPAGLDYLRWLLWPVFAVAFFLFVYLTFAQAANLIGAPFYGRLAHKVLTQGGWRYPASEPSWTASLALEFQRFRYFVQRAVPLWGLSLIPGVGLAAPLLWLGFNAWFLALEYLAYPLDVQGVGFPEQRRLARRSQLGVLSFGGAVLLGLAVPGLNLLIAPAAVAGAALYVREGCLAEARSTGRATR</sequence>
<protein>
    <submittedName>
        <fullName evidence="12">Sulfate transporter CysZ</fullName>
    </submittedName>
</protein>
<keyword evidence="5" id="KW-0028">Amino-acid biosynthesis</keyword>
<dbReference type="InterPro" id="IPR059112">
    <property type="entry name" value="CysZ/EI24"/>
</dbReference>
<dbReference type="RefSeq" id="WP_348757325.1">
    <property type="nucleotide sequence ID" value="NZ_OZ026884.1"/>
</dbReference>
<feature type="transmembrane region" description="Helical" evidence="11">
    <location>
        <begin position="28"/>
        <end position="48"/>
    </location>
</feature>
<proteinExistence type="predicted"/>
<dbReference type="PANTHER" id="PTHR37468:SF1">
    <property type="entry name" value="SULFATE TRANSPORTER CYSZ"/>
    <property type="match status" value="1"/>
</dbReference>
<feature type="transmembrane region" description="Helical" evidence="11">
    <location>
        <begin position="139"/>
        <end position="161"/>
    </location>
</feature>
<evidence type="ECO:0000256" key="9">
    <source>
        <dbReference type="ARBA" id="ARBA00023136"/>
    </source>
</evidence>
<evidence type="ECO:0000256" key="6">
    <source>
        <dbReference type="ARBA" id="ARBA00022692"/>
    </source>
</evidence>
<keyword evidence="10" id="KW-0198">Cysteine biosynthesis</keyword>
<evidence type="ECO:0000256" key="3">
    <source>
        <dbReference type="ARBA" id="ARBA00022475"/>
    </source>
</evidence>
<evidence type="ECO:0000256" key="8">
    <source>
        <dbReference type="ARBA" id="ARBA00023032"/>
    </source>
</evidence>
<evidence type="ECO:0000256" key="2">
    <source>
        <dbReference type="ARBA" id="ARBA00022448"/>
    </source>
</evidence>
<evidence type="ECO:0000256" key="4">
    <source>
        <dbReference type="ARBA" id="ARBA00022519"/>
    </source>
</evidence>
<keyword evidence="13" id="KW-1185">Reference proteome</keyword>
<dbReference type="PANTHER" id="PTHR37468">
    <property type="entry name" value="SULFATE TRANSPORTER CYSZ"/>
    <property type="match status" value="1"/>
</dbReference>
<dbReference type="NCBIfam" id="NF003433">
    <property type="entry name" value="PRK04949.1"/>
    <property type="match status" value="1"/>
</dbReference>
<evidence type="ECO:0000256" key="5">
    <source>
        <dbReference type="ARBA" id="ARBA00022605"/>
    </source>
</evidence>
<reference evidence="12 13" key="1">
    <citation type="submission" date="2024-04" db="EMBL/GenBank/DDBJ databases">
        <authorList>
            <person name="Cremers G."/>
        </authorList>
    </citation>
    <scope>NUCLEOTIDE SEQUENCE [LARGE SCALE GENOMIC DNA]</scope>
    <source>
        <strain evidence="12">MeCH1-AG</strain>
    </source>
</reference>
<keyword evidence="9 11" id="KW-0472">Membrane</keyword>
<keyword evidence="4" id="KW-0997">Cell inner membrane</keyword>
<keyword evidence="6 11" id="KW-0812">Transmembrane</keyword>
<feature type="transmembrane region" description="Helical" evidence="11">
    <location>
        <begin position="202"/>
        <end position="228"/>
    </location>
</feature>
<evidence type="ECO:0000313" key="13">
    <source>
        <dbReference type="Proteomes" id="UP001497493"/>
    </source>
</evidence>
<name>A0ABM9NJH6_9GAMM</name>
<evidence type="ECO:0000313" key="12">
    <source>
        <dbReference type="EMBL" id="CAL1240759.1"/>
    </source>
</evidence>
<gene>
    <name evidence="12" type="primary">cysZ</name>
    <name evidence="12" type="ORF">MECH1_V1_1983</name>
</gene>
<accession>A0ABM9NJH6</accession>
<dbReference type="EMBL" id="OZ026884">
    <property type="protein sequence ID" value="CAL1240759.1"/>
    <property type="molecule type" value="Genomic_DNA"/>
</dbReference>
<evidence type="ECO:0000256" key="11">
    <source>
        <dbReference type="SAM" id="Phobius"/>
    </source>
</evidence>
<evidence type="ECO:0000256" key="1">
    <source>
        <dbReference type="ARBA" id="ARBA00004141"/>
    </source>
</evidence>
<keyword evidence="3" id="KW-1003">Cell membrane</keyword>
<feature type="transmembrane region" description="Helical" evidence="11">
    <location>
        <begin position="68"/>
        <end position="86"/>
    </location>
</feature>
<evidence type="ECO:0000256" key="7">
    <source>
        <dbReference type="ARBA" id="ARBA00022989"/>
    </source>
</evidence>
<evidence type="ECO:0000256" key="10">
    <source>
        <dbReference type="ARBA" id="ARBA00023192"/>
    </source>
</evidence>
<organism evidence="12 13">
    <name type="scientific">Candidatus Methylocalor cossyra</name>
    <dbReference type="NCBI Taxonomy" id="3108543"/>
    <lineage>
        <taxon>Bacteria</taxon>
        <taxon>Pseudomonadati</taxon>
        <taxon>Pseudomonadota</taxon>
        <taxon>Gammaproteobacteria</taxon>
        <taxon>Methylococcales</taxon>
        <taxon>Methylococcaceae</taxon>
        <taxon>Candidatus Methylocalor</taxon>
    </lineage>
</organism>
<dbReference type="InterPro" id="IPR050480">
    <property type="entry name" value="CysZ-like"/>
</dbReference>
<dbReference type="Pfam" id="PF07264">
    <property type="entry name" value="EI24"/>
    <property type="match status" value="1"/>
</dbReference>
<keyword evidence="7 11" id="KW-1133">Transmembrane helix</keyword>
<dbReference type="Proteomes" id="UP001497493">
    <property type="component" value="Chromosome"/>
</dbReference>
<keyword evidence="8" id="KW-0764">Sulfate transport</keyword>
<comment type="subcellular location">
    <subcellularLocation>
        <location evidence="1">Membrane</location>
        <topology evidence="1">Multi-pass membrane protein</topology>
    </subcellularLocation>
</comment>